<feature type="region of interest" description="Disordered" evidence="1">
    <location>
        <begin position="1"/>
        <end position="40"/>
    </location>
</feature>
<organism evidence="2 3">
    <name type="scientific">Liparis tanakae</name>
    <name type="common">Tanaka's snailfish</name>
    <dbReference type="NCBI Taxonomy" id="230148"/>
    <lineage>
        <taxon>Eukaryota</taxon>
        <taxon>Metazoa</taxon>
        <taxon>Chordata</taxon>
        <taxon>Craniata</taxon>
        <taxon>Vertebrata</taxon>
        <taxon>Euteleostomi</taxon>
        <taxon>Actinopterygii</taxon>
        <taxon>Neopterygii</taxon>
        <taxon>Teleostei</taxon>
        <taxon>Neoteleostei</taxon>
        <taxon>Acanthomorphata</taxon>
        <taxon>Eupercaria</taxon>
        <taxon>Perciformes</taxon>
        <taxon>Cottioidei</taxon>
        <taxon>Cottales</taxon>
        <taxon>Liparidae</taxon>
        <taxon>Liparis</taxon>
    </lineage>
</organism>
<dbReference type="AlphaFoldDB" id="A0A4Z2G1J3"/>
<evidence type="ECO:0000256" key="1">
    <source>
        <dbReference type="SAM" id="MobiDB-lite"/>
    </source>
</evidence>
<accession>A0A4Z2G1J3</accession>
<name>A0A4Z2G1J3_9TELE</name>
<proteinExistence type="predicted"/>
<reference evidence="2 3" key="1">
    <citation type="submission" date="2019-03" db="EMBL/GenBank/DDBJ databases">
        <title>First draft genome of Liparis tanakae, snailfish: a comprehensive survey of snailfish specific genes.</title>
        <authorList>
            <person name="Kim W."/>
            <person name="Song I."/>
            <person name="Jeong J.-H."/>
            <person name="Kim D."/>
            <person name="Kim S."/>
            <person name="Ryu S."/>
            <person name="Song J.Y."/>
            <person name="Lee S.K."/>
        </authorList>
    </citation>
    <scope>NUCLEOTIDE SEQUENCE [LARGE SCALE GENOMIC DNA]</scope>
    <source>
        <tissue evidence="2">Muscle</tissue>
    </source>
</reference>
<feature type="compositionally biased region" description="Low complexity" evidence="1">
    <location>
        <begin position="9"/>
        <end position="40"/>
    </location>
</feature>
<evidence type="ECO:0000313" key="3">
    <source>
        <dbReference type="Proteomes" id="UP000314294"/>
    </source>
</evidence>
<gene>
    <name evidence="2" type="ORF">EYF80_042763</name>
</gene>
<dbReference type="Proteomes" id="UP000314294">
    <property type="component" value="Unassembled WGS sequence"/>
</dbReference>
<evidence type="ECO:0000313" key="2">
    <source>
        <dbReference type="EMBL" id="TNN47030.1"/>
    </source>
</evidence>
<feature type="region of interest" description="Disordered" evidence="1">
    <location>
        <begin position="57"/>
        <end position="82"/>
    </location>
</feature>
<comment type="caution">
    <text evidence="2">The sequence shown here is derived from an EMBL/GenBank/DDBJ whole genome shotgun (WGS) entry which is preliminary data.</text>
</comment>
<keyword evidence="3" id="KW-1185">Reference proteome</keyword>
<sequence length="82" mass="8472">MISQCHTESPSNQSASSAILSALEAGPSGAGRRASSSHAGTISARVAVTAELPLHTARLRVGDRTRDGQTSARPGRYRQCGP</sequence>
<dbReference type="EMBL" id="SRLO01000760">
    <property type="protein sequence ID" value="TNN47030.1"/>
    <property type="molecule type" value="Genomic_DNA"/>
</dbReference>
<protein>
    <submittedName>
        <fullName evidence="2">Uncharacterized protein</fullName>
    </submittedName>
</protein>